<feature type="region of interest" description="Disordered" evidence="1">
    <location>
        <begin position="70"/>
        <end position="91"/>
    </location>
</feature>
<reference evidence="3 4" key="1">
    <citation type="submission" date="2019-09" db="EMBL/GenBank/DDBJ databases">
        <title>Bird 10,000 Genomes (B10K) Project - Family phase.</title>
        <authorList>
            <person name="Zhang G."/>
        </authorList>
    </citation>
    <scope>NUCLEOTIDE SEQUENCE [LARGE SCALE GENOMIC DNA]</scope>
    <source>
        <strain evidence="3">B10K-DU-001-32</strain>
        <tissue evidence="3">Muscle</tissue>
    </source>
</reference>
<feature type="compositionally biased region" description="Polar residues" evidence="1">
    <location>
        <begin position="653"/>
        <end position="666"/>
    </location>
</feature>
<dbReference type="GO" id="GO:0035861">
    <property type="term" value="C:site of double-strand break"/>
    <property type="evidence" value="ECO:0007669"/>
    <property type="project" value="TreeGrafter"/>
</dbReference>
<feature type="domain" description="5'-3' DNA helicase ZGRF1-like N-terminal" evidence="2">
    <location>
        <begin position="1"/>
        <end position="68"/>
    </location>
</feature>
<name>A0A7K9M2F5_OCETE</name>
<evidence type="ECO:0000313" key="4">
    <source>
        <dbReference type="Proteomes" id="UP000527232"/>
    </source>
</evidence>
<evidence type="ECO:0000256" key="1">
    <source>
        <dbReference type="SAM" id="MobiDB-lite"/>
    </source>
</evidence>
<comment type="caution">
    <text evidence="3">The sequence shown here is derived from an EMBL/GenBank/DDBJ whole genome shotgun (WGS) entry which is preliminary data.</text>
</comment>
<dbReference type="PANTHER" id="PTHR28535:SF1">
    <property type="entry name" value="PROTEIN ZGRF1"/>
    <property type="match status" value="1"/>
</dbReference>
<gene>
    <name evidence="3" type="primary">Zgrf1_1</name>
    <name evidence="3" type="ORF">HYDTET_R02129</name>
</gene>
<dbReference type="GO" id="GO:0005634">
    <property type="term" value="C:nucleus"/>
    <property type="evidence" value="ECO:0007669"/>
    <property type="project" value="TreeGrafter"/>
</dbReference>
<dbReference type="PANTHER" id="PTHR28535">
    <property type="entry name" value="ZINC FINGER GRF-TYPE CONTAINING 1"/>
    <property type="match status" value="1"/>
</dbReference>
<protein>
    <submittedName>
        <fullName evidence="3">ZGRF1 protein</fullName>
    </submittedName>
</protein>
<proteinExistence type="predicted"/>
<evidence type="ECO:0000259" key="2">
    <source>
        <dbReference type="Pfam" id="PF10382"/>
    </source>
</evidence>
<keyword evidence="4" id="KW-1185">Reference proteome</keyword>
<sequence length="755" mass="83486">VLYTHQKIKKLKTWQDGILRIRTGGNKAVLFDDKGQCLESIFIKSQVNAGDNLESERYLITVEAVKVNEKSSEDQPRKAETPAVDRNGVKPGVLHPRHLSVGLKRKFTGFQGPRRVEKKISTMEDGEKTTMLPLSKQCQGTFPSKFYITSPLFSMICKKDAETNLSEDFHEDACTDNDREHMSLSSLLSAPFLDRFGETEKQNPDQSIVKPESPLITGRAKSSSQTPGHRAVSHNIRSTAQIIALLKSKPTQGCREQTTSEVTECPSRFQASENTDSLYNKKSTILPAFSDSPAKRLIQNIQHLPFTKGTVNDKKEWNAEMLLNSAEQPCDKEVTGQRHGKKANNLSQDLQDHCNTNSCFLPESTISRMSDSQFVLSSGDISCSASPITFEKNLSRYREHSVTNELKENSSVKLQSELQPRQNSERVPSDLELSVDVTLSEIGIVKEELNCFKGEGVAQNSVLRLHSCCEVVTHSKNEEVKCSTFDGENDGNHCTEGIPSQLCDNHVGGTGRIAEDSANQTRIEVEVLGDGHNVKEINESQLSIEATNSKKDLDGCAVHTANGMSWIKSKHSGLLPGDTDVNECYPKTSMFEKTESISCISTSRIISAMDERTEEDVVQLGRTKSPDVHLEHFWGTKSDDIKPGSPLLALSQKSDPSYGSFQSSTYPLGKGHSSPEETAIGETEFENVESINAFHEACKGERIGMDCLKCTAMAEISSDLPDLVNNIALLRALTQHSTALESLEKMEESNSILYE</sequence>
<feature type="region of interest" description="Disordered" evidence="1">
    <location>
        <begin position="199"/>
        <end position="232"/>
    </location>
</feature>
<accession>A0A7K9M2F5</accession>
<dbReference type="InterPro" id="IPR052800">
    <property type="entry name" value="DNA_Repair_Helicase_ZGRF1"/>
</dbReference>
<feature type="non-terminal residue" evidence="3">
    <location>
        <position position="1"/>
    </location>
</feature>
<dbReference type="AlphaFoldDB" id="A0A7K9M2F5"/>
<dbReference type="GO" id="GO:0006302">
    <property type="term" value="P:double-strand break repair"/>
    <property type="evidence" value="ECO:0007669"/>
    <property type="project" value="TreeGrafter"/>
</dbReference>
<feature type="non-terminal residue" evidence="3">
    <location>
        <position position="755"/>
    </location>
</feature>
<dbReference type="Proteomes" id="UP000527232">
    <property type="component" value="Unassembled WGS sequence"/>
</dbReference>
<feature type="compositionally biased region" description="Basic and acidic residues" evidence="1">
    <location>
        <begin position="70"/>
        <end position="80"/>
    </location>
</feature>
<dbReference type="InterPro" id="IPR018838">
    <property type="entry name" value="ZGRF1-like_N"/>
</dbReference>
<dbReference type="EMBL" id="VWZR01005134">
    <property type="protein sequence ID" value="NXH69169.1"/>
    <property type="molecule type" value="Genomic_DNA"/>
</dbReference>
<organism evidence="3 4">
    <name type="scientific">Oceanodroma tethys</name>
    <name type="common">Wedge-rumped storm-petrel</name>
    <name type="synonym">Hydrobates tethys</name>
    <dbReference type="NCBI Taxonomy" id="79633"/>
    <lineage>
        <taxon>Eukaryota</taxon>
        <taxon>Metazoa</taxon>
        <taxon>Chordata</taxon>
        <taxon>Craniata</taxon>
        <taxon>Vertebrata</taxon>
        <taxon>Euteleostomi</taxon>
        <taxon>Archelosauria</taxon>
        <taxon>Archosauria</taxon>
        <taxon>Dinosauria</taxon>
        <taxon>Saurischia</taxon>
        <taxon>Theropoda</taxon>
        <taxon>Coelurosauria</taxon>
        <taxon>Aves</taxon>
        <taxon>Neognathae</taxon>
        <taxon>Neoaves</taxon>
        <taxon>Aequornithes</taxon>
        <taxon>Procellariiformes</taxon>
        <taxon>Hydrobatidae</taxon>
        <taxon>Oceanodroma</taxon>
    </lineage>
</organism>
<evidence type="ECO:0000313" key="3">
    <source>
        <dbReference type="EMBL" id="NXH69169.1"/>
    </source>
</evidence>
<feature type="region of interest" description="Disordered" evidence="1">
    <location>
        <begin position="653"/>
        <end position="677"/>
    </location>
</feature>
<dbReference type="OrthoDB" id="6513042at2759"/>
<dbReference type="Pfam" id="PF10382">
    <property type="entry name" value="ZGRF1-like_N"/>
    <property type="match status" value="1"/>
</dbReference>